<dbReference type="STRING" id="461836.A0A0L0D5C0"/>
<keyword evidence="3" id="KW-1133">Transmembrane helix</keyword>
<dbReference type="EMBL" id="GL349446">
    <property type="protein sequence ID" value="KNC47276.1"/>
    <property type="molecule type" value="Genomic_DNA"/>
</dbReference>
<keyword evidence="3" id="KW-0472">Membrane</keyword>
<dbReference type="InterPro" id="IPR007122">
    <property type="entry name" value="Villin/Gelsolin"/>
</dbReference>
<keyword evidence="1" id="KW-0677">Repeat</keyword>
<dbReference type="Proteomes" id="UP000054408">
    <property type="component" value="Unassembled WGS sequence"/>
</dbReference>
<organism evidence="4 5">
    <name type="scientific">Thecamonas trahens ATCC 50062</name>
    <dbReference type="NCBI Taxonomy" id="461836"/>
    <lineage>
        <taxon>Eukaryota</taxon>
        <taxon>Apusozoa</taxon>
        <taxon>Apusomonadida</taxon>
        <taxon>Apusomonadidae</taxon>
        <taxon>Thecamonas</taxon>
    </lineage>
</organism>
<feature type="compositionally biased region" description="Low complexity" evidence="2">
    <location>
        <begin position="872"/>
        <end position="889"/>
    </location>
</feature>
<dbReference type="RefSeq" id="XP_013759619.1">
    <property type="nucleotide sequence ID" value="XM_013904165.1"/>
</dbReference>
<keyword evidence="5" id="KW-1185">Reference proteome</keyword>
<keyword evidence="3" id="KW-0812">Transmembrane</keyword>
<evidence type="ECO:0000313" key="5">
    <source>
        <dbReference type="Proteomes" id="UP000054408"/>
    </source>
</evidence>
<dbReference type="PANTHER" id="PTHR11977">
    <property type="entry name" value="VILLIN"/>
    <property type="match status" value="1"/>
</dbReference>
<dbReference type="InterPro" id="IPR029006">
    <property type="entry name" value="ADF-H/Gelsolin-like_dom_sf"/>
</dbReference>
<accession>A0A0L0D5C0</accession>
<dbReference type="GO" id="GO:0051015">
    <property type="term" value="F:actin filament binding"/>
    <property type="evidence" value="ECO:0007669"/>
    <property type="project" value="InterPro"/>
</dbReference>
<gene>
    <name evidence="4" type="ORF">AMSG_03706</name>
</gene>
<proteinExistence type="predicted"/>
<reference evidence="4 5" key="1">
    <citation type="submission" date="2010-05" db="EMBL/GenBank/DDBJ databases">
        <title>The Genome Sequence of Thecamonas trahens ATCC 50062.</title>
        <authorList>
            <consortium name="The Broad Institute Genome Sequencing Platform"/>
            <person name="Russ C."/>
            <person name="Cuomo C."/>
            <person name="Shea T."/>
            <person name="Young S.K."/>
            <person name="Zeng Q."/>
            <person name="Koehrsen M."/>
            <person name="Haas B."/>
            <person name="Borodovsky M."/>
            <person name="Guigo R."/>
            <person name="Alvarado L."/>
            <person name="Berlin A."/>
            <person name="Bochicchio J."/>
            <person name="Borenstein D."/>
            <person name="Chapman S."/>
            <person name="Chen Z."/>
            <person name="Freedman E."/>
            <person name="Gellesch M."/>
            <person name="Goldberg J."/>
            <person name="Griggs A."/>
            <person name="Gujja S."/>
            <person name="Heilman E."/>
            <person name="Heiman D."/>
            <person name="Hepburn T."/>
            <person name="Howarth C."/>
            <person name="Jen D."/>
            <person name="Larson L."/>
            <person name="Mehta T."/>
            <person name="Park D."/>
            <person name="Pearson M."/>
            <person name="Roberts A."/>
            <person name="Saif S."/>
            <person name="Shenoy N."/>
            <person name="Sisk P."/>
            <person name="Stolte C."/>
            <person name="Sykes S."/>
            <person name="Thomson T."/>
            <person name="Walk T."/>
            <person name="White J."/>
            <person name="Yandava C."/>
            <person name="Burger G."/>
            <person name="Gray M.W."/>
            <person name="Holland P.W.H."/>
            <person name="King N."/>
            <person name="Lang F.B.F."/>
            <person name="Roger A.J."/>
            <person name="Ruiz-Trillo I."/>
            <person name="Lander E."/>
            <person name="Nusbaum C."/>
        </authorList>
    </citation>
    <scope>NUCLEOTIDE SEQUENCE [LARGE SCALE GENOMIC DNA]</scope>
    <source>
        <strain evidence="4 5">ATCC 50062</strain>
    </source>
</reference>
<feature type="region of interest" description="Disordered" evidence="2">
    <location>
        <begin position="868"/>
        <end position="920"/>
    </location>
</feature>
<dbReference type="GeneID" id="25563289"/>
<dbReference type="eggNOG" id="KOG0443">
    <property type="taxonomic scope" value="Eukaryota"/>
</dbReference>
<dbReference type="PANTHER" id="PTHR11977:SF51">
    <property type="entry name" value="PROTEIN FLIGHTLESS-1 HOMOLOG"/>
    <property type="match status" value="1"/>
</dbReference>
<dbReference type="Gene3D" id="3.40.20.10">
    <property type="entry name" value="Severin"/>
    <property type="match status" value="5"/>
</dbReference>
<feature type="transmembrane region" description="Helical" evidence="3">
    <location>
        <begin position="136"/>
        <end position="155"/>
    </location>
</feature>
<name>A0A0L0D5C0_THETB</name>
<evidence type="ECO:0000256" key="3">
    <source>
        <dbReference type="SAM" id="Phobius"/>
    </source>
</evidence>
<dbReference type="SUPFAM" id="SSF55753">
    <property type="entry name" value="Actin depolymerizing proteins"/>
    <property type="match status" value="5"/>
</dbReference>
<protein>
    <submittedName>
        <fullName evidence="4">Severin</fullName>
    </submittedName>
</protein>
<dbReference type="OrthoDB" id="6375767at2759"/>
<feature type="transmembrane region" description="Helical" evidence="3">
    <location>
        <begin position="100"/>
        <end position="124"/>
    </location>
</feature>
<dbReference type="CDD" id="cd19669">
    <property type="entry name" value="UBR-box"/>
    <property type="match status" value="1"/>
</dbReference>
<evidence type="ECO:0000256" key="2">
    <source>
        <dbReference type="SAM" id="MobiDB-lite"/>
    </source>
</evidence>
<feature type="region of interest" description="Disordered" evidence="2">
    <location>
        <begin position="966"/>
        <end position="1000"/>
    </location>
</feature>
<feature type="compositionally biased region" description="Low complexity" evidence="2">
    <location>
        <begin position="984"/>
        <end position="999"/>
    </location>
</feature>
<sequence length="1225" mass="128304">MDVGGPIELRASSAASYPVSFRIEVVPEPASRAPARTLLNTHIAHTVLPAGRHWIALTPESYGVPLAAADAVGLVDQSVEFYFVADTRVLGAIPHTALPLIAVFALVAVAGMCYGPQLVSALAASAAAPVMGGHDVPLLLLFANIVLVLSLSAIASGHARQALVAAVEAANKATGEALARMDETATLREVMAAAEAVAAVFVVAVDEVRAAGEAARTAMREAAAGAAGTGGESSGMALDPGLHVFCVENMALERVAPAQHGVFCEGDSYVVVSVAESGGARVYFWVGAISTPAEISCASFSALAFSRQLQCPALREEQDSESPAFRALFWQGITLVEGDGATSSLRALPPPRATRLYRIVASGRASRLVRLPAVMNSVAHGVITLVDAGSAVYQLDGRDASMVVRAAALDFTSSLKQSERTGVALHFASADTPAECLGVLQAIGAELGAPAAAFASAEAAAVTLDDLPVVSAEASAAAYESANPTLYAISPHLQLEQLEPPYARSSLDGMRAYVLNTATDVFVWIGAEVPAELRRRAMDAVPSAAVWPPVRVVQGAETYLFRAGFDAWPARGGRREGRGSRRVANPSAPAQSRLDVRAILAGDCLTDRLPPVYGVVDDTSRSGAVSVMVFEGEDLVYSLPESHHGHFYDTSGFAVIYTYETSNSFGGSDQKFVIYFWRGARASAKLDMAYEMSLKAALAAKFADAGTAPRFLRLEQGRESAHFLSLFGDRMVVHAGRAQDHVLIPPENIVAVTADSVIVDEALLGSGEAYNAGRLVPRPAVTMYELAPMGESDEAMTALEVPATASSLNSSRAFLVRTPHANYLWLGIGVSDAEYMPAWELAMDIEAECLDAPSLTAAKEAMAKSTSHAQLDASVDSSTSDSCASLYDSDGSGDVNENGSDERRPESPSGRPRLGALRKSNLSARELFSPRARTGPNGEIMLEASSLLTNSVASLASVASRVSSTGHSEAGASEAEAEAEESSAEASSATPSSLSKSLSIVEEGDEPDALWRALGGQQQYAREGSLADPRASPRLFVGTWARGAFAVAERCPVLVPSDLDDAKVGILVDGSLVFAWTADRSVPRELVDASHALAHEIAHELGGEVRDVAGGLEPAQFAAHFFGWHCRQSEVPAFVDPRLTRVKAMRAAEAAARRAFRDHVKAGKCVSVFPGSNGLAGVRVSFFSCVNCNVGSVCINCARGCHHGHHLSAGRPTILAGSPECGCGC</sequence>
<dbReference type="SMART" id="SM00262">
    <property type="entry name" value="GEL"/>
    <property type="match status" value="3"/>
</dbReference>
<evidence type="ECO:0000313" key="4">
    <source>
        <dbReference type="EMBL" id="KNC47276.1"/>
    </source>
</evidence>
<evidence type="ECO:0000256" key="1">
    <source>
        <dbReference type="ARBA" id="ARBA00022737"/>
    </source>
</evidence>
<dbReference type="AlphaFoldDB" id="A0A0L0D5C0"/>